<organism evidence="2 3">
    <name type="scientific">Liparis tanakae</name>
    <name type="common">Tanaka's snailfish</name>
    <dbReference type="NCBI Taxonomy" id="230148"/>
    <lineage>
        <taxon>Eukaryota</taxon>
        <taxon>Metazoa</taxon>
        <taxon>Chordata</taxon>
        <taxon>Craniata</taxon>
        <taxon>Vertebrata</taxon>
        <taxon>Euteleostomi</taxon>
        <taxon>Actinopterygii</taxon>
        <taxon>Neopterygii</taxon>
        <taxon>Teleostei</taxon>
        <taxon>Neoteleostei</taxon>
        <taxon>Acanthomorphata</taxon>
        <taxon>Eupercaria</taxon>
        <taxon>Perciformes</taxon>
        <taxon>Cottioidei</taxon>
        <taxon>Cottales</taxon>
        <taxon>Liparidae</taxon>
        <taxon>Liparis</taxon>
    </lineage>
</organism>
<dbReference type="EMBL" id="SRLO01000291">
    <property type="protein sequence ID" value="TNN62519.1"/>
    <property type="molecule type" value="Genomic_DNA"/>
</dbReference>
<dbReference type="Proteomes" id="UP000314294">
    <property type="component" value="Unassembled WGS sequence"/>
</dbReference>
<sequence length="89" mass="10074">MYRLTQIQEAARPGGRERRGLHASAHIGEHPTTRLRAFPPAVGAVPRAAEERQRVDSDRFRSLAAFLLQEEEDDARKRRDHCLYPGPAS</sequence>
<reference evidence="2 3" key="1">
    <citation type="submission" date="2019-03" db="EMBL/GenBank/DDBJ databases">
        <title>First draft genome of Liparis tanakae, snailfish: a comprehensive survey of snailfish specific genes.</title>
        <authorList>
            <person name="Kim W."/>
            <person name="Song I."/>
            <person name="Jeong J.-H."/>
            <person name="Kim D."/>
            <person name="Kim S."/>
            <person name="Ryu S."/>
            <person name="Song J.Y."/>
            <person name="Lee S.K."/>
        </authorList>
    </citation>
    <scope>NUCLEOTIDE SEQUENCE [LARGE SCALE GENOMIC DNA]</scope>
    <source>
        <tissue evidence="2">Muscle</tissue>
    </source>
</reference>
<name>A0A4Z2H9L8_9TELE</name>
<dbReference type="AlphaFoldDB" id="A0A4Z2H9L8"/>
<proteinExistence type="predicted"/>
<comment type="caution">
    <text evidence="2">The sequence shown here is derived from an EMBL/GenBank/DDBJ whole genome shotgun (WGS) entry which is preliminary data.</text>
</comment>
<evidence type="ECO:0000313" key="2">
    <source>
        <dbReference type="EMBL" id="TNN62519.1"/>
    </source>
</evidence>
<evidence type="ECO:0000313" key="3">
    <source>
        <dbReference type="Proteomes" id="UP000314294"/>
    </source>
</evidence>
<evidence type="ECO:0000256" key="1">
    <source>
        <dbReference type="SAM" id="MobiDB-lite"/>
    </source>
</evidence>
<accession>A0A4Z2H9L8</accession>
<keyword evidence="3" id="KW-1185">Reference proteome</keyword>
<feature type="region of interest" description="Disordered" evidence="1">
    <location>
        <begin position="1"/>
        <end position="30"/>
    </location>
</feature>
<gene>
    <name evidence="2" type="ORF">EYF80_027222</name>
</gene>
<protein>
    <submittedName>
        <fullName evidence="2">Uncharacterized protein</fullName>
    </submittedName>
</protein>